<name>A0A8H7ATE4_9EURO</name>
<feature type="region of interest" description="Disordered" evidence="1">
    <location>
        <begin position="206"/>
        <end position="307"/>
    </location>
</feature>
<evidence type="ECO:0000313" key="2">
    <source>
        <dbReference type="EMBL" id="KAF7514007.1"/>
    </source>
</evidence>
<dbReference type="Proteomes" id="UP000606974">
    <property type="component" value="Unassembled WGS sequence"/>
</dbReference>
<comment type="caution">
    <text evidence="2">The sequence shown here is derived from an EMBL/GenBank/DDBJ whole genome shotgun (WGS) entry which is preliminary data.</text>
</comment>
<proteinExistence type="predicted"/>
<feature type="region of interest" description="Disordered" evidence="1">
    <location>
        <begin position="1"/>
        <end position="22"/>
    </location>
</feature>
<feature type="region of interest" description="Disordered" evidence="1">
    <location>
        <begin position="334"/>
        <end position="363"/>
    </location>
</feature>
<dbReference type="OrthoDB" id="5344482at2759"/>
<gene>
    <name evidence="2" type="ORF">GJ744_006621</name>
</gene>
<sequence length="363" mass="39861">MSQKFVADGDTESAPATPRSPDILDSISALARFEFEPGKSNDGTKVLMVEWEDYSETRGAEGLWQVSWSGKTTVLPADERTADNVRRFYFLLPPGTKIPPYVTLTYQPPPKSASSVNRPQHLRINPLPAIFPPELGVTARTSGRKGVLHTIWAKKRLQVLDKEIRREQDFNLEGIALEMALSEKEWIETNFGVVSKVPVLDISSLPKYPGGPMSPGLTSPKSPGGRRLSEKLKGLSIGTSEKDLAQRTEGVNTPSHDVHPLSPESSDVAFSSFNSFRRTPPNVPSSTAQKKISSQAPPDYVKRQQSTASIPSISFMSSLQETDEGDELFAKALSPRTPDVAKSPFSFSSQETMPYTRAKKDGK</sequence>
<reference evidence="2" key="1">
    <citation type="submission" date="2020-02" db="EMBL/GenBank/DDBJ databases">
        <authorList>
            <person name="Palmer J.M."/>
        </authorList>
    </citation>
    <scope>NUCLEOTIDE SEQUENCE</scope>
    <source>
        <strain evidence="2">EPUS1.4</strain>
        <tissue evidence="2">Thallus</tissue>
    </source>
</reference>
<keyword evidence="3" id="KW-1185">Reference proteome</keyword>
<accession>A0A8H7ATE4</accession>
<organism evidence="2 3">
    <name type="scientific">Endocarpon pusillum</name>
    <dbReference type="NCBI Taxonomy" id="364733"/>
    <lineage>
        <taxon>Eukaryota</taxon>
        <taxon>Fungi</taxon>
        <taxon>Dikarya</taxon>
        <taxon>Ascomycota</taxon>
        <taxon>Pezizomycotina</taxon>
        <taxon>Eurotiomycetes</taxon>
        <taxon>Chaetothyriomycetidae</taxon>
        <taxon>Verrucariales</taxon>
        <taxon>Verrucariaceae</taxon>
        <taxon>Endocarpon</taxon>
    </lineage>
</organism>
<feature type="compositionally biased region" description="Polar residues" evidence="1">
    <location>
        <begin position="284"/>
        <end position="296"/>
    </location>
</feature>
<protein>
    <submittedName>
        <fullName evidence="2">Uncharacterized protein</fullName>
    </submittedName>
</protein>
<dbReference type="AlphaFoldDB" id="A0A8H7ATE4"/>
<feature type="compositionally biased region" description="Polar residues" evidence="1">
    <location>
        <begin position="263"/>
        <end position="277"/>
    </location>
</feature>
<evidence type="ECO:0000256" key="1">
    <source>
        <dbReference type="SAM" id="MobiDB-lite"/>
    </source>
</evidence>
<evidence type="ECO:0000313" key="3">
    <source>
        <dbReference type="Proteomes" id="UP000606974"/>
    </source>
</evidence>
<dbReference type="EMBL" id="JAACFV010000003">
    <property type="protein sequence ID" value="KAF7514007.1"/>
    <property type="molecule type" value="Genomic_DNA"/>
</dbReference>